<keyword evidence="4 6" id="KW-0676">Redox-active center</keyword>
<dbReference type="Proteomes" id="UP001201020">
    <property type="component" value="Chromosome"/>
</dbReference>
<dbReference type="GO" id="GO:0015035">
    <property type="term" value="F:protein-disulfide reductase activity"/>
    <property type="evidence" value="ECO:0007669"/>
    <property type="project" value="InterPro"/>
</dbReference>
<keyword evidence="3 6" id="KW-1015">Disulfide bond</keyword>
<evidence type="ECO:0000256" key="5">
    <source>
        <dbReference type="PIRSR" id="PIRSR000077-1"/>
    </source>
</evidence>
<dbReference type="PANTHER" id="PTHR45663:SF11">
    <property type="entry name" value="GEO12009P1"/>
    <property type="match status" value="1"/>
</dbReference>
<reference evidence="8" key="1">
    <citation type="journal article" date="2022" name="Nat. Microbiol.">
        <title>Unique mobile elements and scalable gene flow at the prokaryote-eukaryote boundary revealed by circularized Asgard archaea genomes.</title>
        <authorList>
            <person name="Wu F."/>
            <person name="Speth D.R."/>
            <person name="Philosof A."/>
            <person name="Cremiere A."/>
            <person name="Narayanan A."/>
            <person name="Barco R.A."/>
            <person name="Connon S.A."/>
            <person name="Amend J.P."/>
            <person name="Antoshechkin I.A."/>
            <person name="Orphan V.J."/>
        </authorList>
    </citation>
    <scope>NUCLEOTIDE SEQUENCE</scope>
    <source>
        <strain evidence="8">PM71</strain>
    </source>
</reference>
<feature type="disulfide bond" description="Redox-active" evidence="6">
    <location>
        <begin position="31"/>
        <end position="34"/>
    </location>
</feature>
<gene>
    <name evidence="8" type="ORF">K9W45_05860</name>
</gene>
<proteinExistence type="predicted"/>
<protein>
    <submittedName>
        <fullName evidence="8">Thioredoxin</fullName>
    </submittedName>
</protein>
<evidence type="ECO:0000256" key="2">
    <source>
        <dbReference type="ARBA" id="ARBA00022982"/>
    </source>
</evidence>
<dbReference type="Pfam" id="PF00085">
    <property type="entry name" value="Thioredoxin"/>
    <property type="match status" value="1"/>
</dbReference>
<evidence type="ECO:0000256" key="6">
    <source>
        <dbReference type="PIRSR" id="PIRSR000077-4"/>
    </source>
</evidence>
<dbReference type="PIRSF" id="PIRSF000077">
    <property type="entry name" value="Thioredoxin"/>
    <property type="match status" value="1"/>
</dbReference>
<evidence type="ECO:0000256" key="4">
    <source>
        <dbReference type="ARBA" id="ARBA00023284"/>
    </source>
</evidence>
<keyword evidence="1" id="KW-0813">Transport</keyword>
<dbReference type="AlphaFoldDB" id="A0A9Y1BPH1"/>
<evidence type="ECO:0000313" key="8">
    <source>
        <dbReference type="EMBL" id="UJG41989.1"/>
    </source>
</evidence>
<dbReference type="InterPro" id="IPR036249">
    <property type="entry name" value="Thioredoxin-like_sf"/>
</dbReference>
<dbReference type="CDD" id="cd02947">
    <property type="entry name" value="TRX_family"/>
    <property type="match status" value="1"/>
</dbReference>
<feature type="active site" description="Nucleophile" evidence="5">
    <location>
        <position position="34"/>
    </location>
</feature>
<feature type="active site" description="Nucleophile" evidence="5">
    <location>
        <position position="31"/>
    </location>
</feature>
<dbReference type="Gene3D" id="3.40.30.10">
    <property type="entry name" value="Glutaredoxin"/>
    <property type="match status" value="1"/>
</dbReference>
<feature type="site" description="Deprotonates C-terminal active site Cys" evidence="5">
    <location>
        <position position="25"/>
    </location>
</feature>
<feature type="domain" description="Thioredoxin" evidence="7">
    <location>
        <begin position="1"/>
        <end position="106"/>
    </location>
</feature>
<dbReference type="GO" id="GO:0005737">
    <property type="term" value="C:cytoplasm"/>
    <property type="evidence" value="ECO:0007669"/>
    <property type="project" value="TreeGrafter"/>
</dbReference>
<feature type="site" description="Contributes to redox potential value" evidence="5">
    <location>
        <position position="32"/>
    </location>
</feature>
<dbReference type="InterPro" id="IPR013766">
    <property type="entry name" value="Thioredoxin_domain"/>
</dbReference>
<organism evidence="8">
    <name type="scientific">Candidatus Heimdallarchaeum aukensis</name>
    <dbReference type="NCBI Taxonomy" id="2876573"/>
    <lineage>
        <taxon>Archaea</taxon>
        <taxon>Promethearchaeati</taxon>
        <taxon>Candidatus Heimdallarchaeota</taxon>
        <taxon>Candidatus Heimdallarchaeia (ex Rinke et al. 2021) (nom. nud.)</taxon>
        <taxon>Candidatus Heimdallarchaeales</taxon>
        <taxon>Candidatus Heimdallarchaeaceae</taxon>
        <taxon>Candidatus Heimdallarchaeum</taxon>
    </lineage>
</organism>
<evidence type="ECO:0000256" key="1">
    <source>
        <dbReference type="ARBA" id="ARBA00022448"/>
    </source>
</evidence>
<feature type="site" description="Contributes to redox potential value" evidence="5">
    <location>
        <position position="33"/>
    </location>
</feature>
<keyword evidence="2" id="KW-0249">Electron transport</keyword>
<dbReference type="InterPro" id="IPR005746">
    <property type="entry name" value="Thioredoxin"/>
</dbReference>
<dbReference type="EMBL" id="CP084166">
    <property type="protein sequence ID" value="UJG41989.1"/>
    <property type="molecule type" value="Genomic_DNA"/>
</dbReference>
<accession>A0A9Y1BPH1</accession>
<evidence type="ECO:0000256" key="3">
    <source>
        <dbReference type="ARBA" id="ARBA00023157"/>
    </source>
</evidence>
<dbReference type="PANTHER" id="PTHR45663">
    <property type="entry name" value="GEO12009P1"/>
    <property type="match status" value="1"/>
</dbReference>
<dbReference type="PROSITE" id="PS51352">
    <property type="entry name" value="THIOREDOXIN_2"/>
    <property type="match status" value="1"/>
</dbReference>
<evidence type="ECO:0000259" key="7">
    <source>
        <dbReference type="PROSITE" id="PS51352"/>
    </source>
</evidence>
<sequence length="109" mass="12642">MVVEHVTKDEFDKILSSEKRKIIVDTWTPTCGPCKSISPYFETLSEQFGDKLRFLSINIEEEPEIAQRYMITGVPTFIVFKDGKPHNSFVGATRKKLLKFIEEEINEEE</sequence>
<name>A0A9Y1BPH1_9ARCH</name>
<dbReference type="SUPFAM" id="SSF52833">
    <property type="entry name" value="Thioredoxin-like"/>
    <property type="match status" value="1"/>
</dbReference>